<evidence type="ECO:0000313" key="1">
    <source>
        <dbReference type="EMBL" id="GMF28914.1"/>
    </source>
</evidence>
<dbReference type="Proteomes" id="UP001165121">
    <property type="component" value="Unassembled WGS sequence"/>
</dbReference>
<organism evidence="1 2">
    <name type="scientific">Phytophthora fragariaefolia</name>
    <dbReference type="NCBI Taxonomy" id="1490495"/>
    <lineage>
        <taxon>Eukaryota</taxon>
        <taxon>Sar</taxon>
        <taxon>Stramenopiles</taxon>
        <taxon>Oomycota</taxon>
        <taxon>Peronosporomycetes</taxon>
        <taxon>Peronosporales</taxon>
        <taxon>Peronosporaceae</taxon>
        <taxon>Phytophthora</taxon>
    </lineage>
</organism>
<proteinExistence type="predicted"/>
<accession>A0A9W6UBC6</accession>
<keyword evidence="2" id="KW-1185">Reference proteome</keyword>
<reference evidence="1" key="1">
    <citation type="submission" date="2023-04" db="EMBL/GenBank/DDBJ databases">
        <title>Phytophthora fragariaefolia NBRC 109709.</title>
        <authorList>
            <person name="Ichikawa N."/>
            <person name="Sato H."/>
            <person name="Tonouchi N."/>
        </authorList>
    </citation>
    <scope>NUCLEOTIDE SEQUENCE</scope>
    <source>
        <strain evidence="1">NBRC 109709</strain>
    </source>
</reference>
<comment type="caution">
    <text evidence="1">The sequence shown here is derived from an EMBL/GenBank/DDBJ whole genome shotgun (WGS) entry which is preliminary data.</text>
</comment>
<protein>
    <submittedName>
        <fullName evidence="1">Unnamed protein product</fullName>
    </submittedName>
</protein>
<gene>
    <name evidence="1" type="ORF">Pfra01_000608300</name>
</gene>
<dbReference type="OrthoDB" id="121807at2759"/>
<sequence length="179" mass="20321">MPITTALQNAQQHRRELYAFPKRNGLNIRWKMKTQMMESIVAPFKQAKASKIVTAFKKAKRSTDKSYLDVINQSNGKVNISLSRFNRIRKQERCQILLISQTMFNSGATVDFIRKTAKAFNICISVKQFRIDQKPGRAKNDTTVYGDKRNTMLILSSVGEHLFAIAPTNITKGAPDNPN</sequence>
<name>A0A9W6UBC6_9STRA</name>
<evidence type="ECO:0000313" key="2">
    <source>
        <dbReference type="Proteomes" id="UP001165121"/>
    </source>
</evidence>
<dbReference type="EMBL" id="BSXT01000506">
    <property type="protein sequence ID" value="GMF28914.1"/>
    <property type="molecule type" value="Genomic_DNA"/>
</dbReference>
<dbReference type="AlphaFoldDB" id="A0A9W6UBC6"/>